<dbReference type="Gene3D" id="3.30.70.270">
    <property type="match status" value="1"/>
</dbReference>
<dbReference type="GO" id="GO:0004523">
    <property type="term" value="F:RNA-DNA hybrid ribonuclease activity"/>
    <property type="evidence" value="ECO:0007669"/>
    <property type="project" value="InterPro"/>
</dbReference>
<dbReference type="InterPro" id="IPR043502">
    <property type="entry name" value="DNA/RNA_pol_sf"/>
</dbReference>
<dbReference type="PANTHER" id="PTHR48475">
    <property type="entry name" value="RIBONUCLEASE H"/>
    <property type="match status" value="1"/>
</dbReference>
<dbReference type="Gene3D" id="3.30.420.10">
    <property type="entry name" value="Ribonuclease H-like superfamily/Ribonuclease H"/>
    <property type="match status" value="1"/>
</dbReference>
<feature type="domain" description="RNase H type-1" evidence="1">
    <location>
        <begin position="849"/>
        <end position="928"/>
    </location>
</feature>
<sequence length="928" mass="104977">MREPSPLRNSLRTRESACVEVMTTLHGSTSSPWRRAEGCVPSEGMIAFDKDPLTHPFYLIEPPQPCRSIFMPNLDSPSWTRVRGAYYPQRYVQYKLPRPMAPTYLHLTLEPRLAKQFSQLGMPLSPAFRKLMEGGLLTQLAPKLDLIDQGLVNLGQLSVTTNPLPAHSTHVVPPPLGGIHHIDFLENHNIHMLSWDDGLPEPIVLDDGYEVGTVASHEEVRREDDELLRQLQSTQARISIWNLLASSSTHRDALIWALSQIRVETTTTPKGLIHTMMADRATCIVFSDDDLLPKGSNQTPPLYITVRCLSHRVPSVLLDNGSALNVCLLAIVIALGYAPLDFVPSTQTTRAYDSTKREVMGTLMIELLIGLATFPTLFQKVKFIHDRCILLRLRTFFRDFVAMSFDQYNIRGLLSITIYHLDLGLFPYRLTIDYFIRGSKVHPHIGNFGVVTDIDGVDELQHPFHHLQLGDETSGPPVSVMIAPSSPDQANLLYLCFPDETTDCEVVVEPTGIVEMVQPEPASPFDMFGVSAIEVTEEIQTVLALELMESEVTGDIEIVDFGTNDQPRELKIGSLLSTDERDRLIHLLKSYLEVFAWSYEDMLGLDPSIVQYHLPILPHARPDGKVRIYVDLRDLNKSSLKDDFPLSHIDFLVNSTAGATYRSIPTTLFHDMMHKDEEVYVDEMIVKSRVSGAWRSTQIRSKPYKTYLCQGLRKRSGLAFEKINGYLLSPPVLMPLMPGRPFLLYLSVSDMALGCMLAQLDDSRKKQAIYYLSKRMLEYEMRYVMIECLCLALVWATRRLRHYMTKYSYVSQKSIKGNIVTDHLASLLISEDRLVDDDFPNEEFIAMTSLSGWHMYFDGATNHPGIGVLLVSPQGDHILRSVRLVFLDRHPTTNNIVEYETCILGLETTLELGIRQMEVFSDSNLVLR</sequence>
<dbReference type="AlphaFoldDB" id="A0A438G964"/>
<dbReference type="SUPFAM" id="SSF53098">
    <property type="entry name" value="Ribonuclease H-like"/>
    <property type="match status" value="1"/>
</dbReference>
<dbReference type="InterPro" id="IPR012337">
    <property type="entry name" value="RNaseH-like_sf"/>
</dbReference>
<protein>
    <recommendedName>
        <fullName evidence="1">RNase H type-1 domain-containing protein</fullName>
    </recommendedName>
</protein>
<comment type="caution">
    <text evidence="2">The sequence shown here is derived from an EMBL/GenBank/DDBJ whole genome shotgun (WGS) entry which is preliminary data.</text>
</comment>
<reference evidence="2 3" key="1">
    <citation type="journal article" date="2018" name="PLoS Genet.">
        <title>Population sequencing reveals clonal diversity and ancestral inbreeding in the grapevine cultivar Chardonnay.</title>
        <authorList>
            <person name="Roach M.J."/>
            <person name="Johnson D.L."/>
            <person name="Bohlmann J."/>
            <person name="van Vuuren H.J."/>
            <person name="Jones S.J."/>
            <person name="Pretorius I.S."/>
            <person name="Schmidt S.A."/>
            <person name="Borneman A.R."/>
        </authorList>
    </citation>
    <scope>NUCLEOTIDE SEQUENCE [LARGE SCALE GENOMIC DNA]</scope>
    <source>
        <strain evidence="3">cv. Chardonnay</strain>
        <tissue evidence="2">Leaf</tissue>
    </source>
</reference>
<dbReference type="PROSITE" id="PS50879">
    <property type="entry name" value="RNASE_H_1"/>
    <property type="match status" value="1"/>
</dbReference>
<gene>
    <name evidence="2" type="ORF">CK203_063008</name>
</gene>
<dbReference type="SUPFAM" id="SSF56672">
    <property type="entry name" value="DNA/RNA polymerases"/>
    <property type="match status" value="1"/>
</dbReference>
<proteinExistence type="predicted"/>
<dbReference type="PANTHER" id="PTHR48475:SF1">
    <property type="entry name" value="RNASE H TYPE-1 DOMAIN-CONTAINING PROTEIN"/>
    <property type="match status" value="1"/>
</dbReference>
<name>A0A438G964_VITVI</name>
<dbReference type="Pfam" id="PF17919">
    <property type="entry name" value="RT_RNaseH_2"/>
    <property type="match status" value="1"/>
</dbReference>
<evidence type="ECO:0000313" key="3">
    <source>
        <dbReference type="Proteomes" id="UP000288805"/>
    </source>
</evidence>
<accession>A0A438G964</accession>
<dbReference type="EMBL" id="QGNW01000521">
    <property type="protein sequence ID" value="RVW68755.1"/>
    <property type="molecule type" value="Genomic_DNA"/>
</dbReference>
<dbReference type="InterPro" id="IPR002156">
    <property type="entry name" value="RNaseH_domain"/>
</dbReference>
<dbReference type="Gene3D" id="3.10.10.10">
    <property type="entry name" value="HIV Type 1 Reverse Transcriptase, subunit A, domain 1"/>
    <property type="match status" value="1"/>
</dbReference>
<dbReference type="GO" id="GO:0003676">
    <property type="term" value="F:nucleic acid binding"/>
    <property type="evidence" value="ECO:0007669"/>
    <property type="project" value="InterPro"/>
</dbReference>
<evidence type="ECO:0000259" key="1">
    <source>
        <dbReference type="PROSITE" id="PS50879"/>
    </source>
</evidence>
<dbReference type="InterPro" id="IPR041577">
    <property type="entry name" value="RT_RNaseH_2"/>
</dbReference>
<evidence type="ECO:0000313" key="2">
    <source>
        <dbReference type="EMBL" id="RVW68755.1"/>
    </source>
</evidence>
<dbReference type="Proteomes" id="UP000288805">
    <property type="component" value="Unassembled WGS sequence"/>
</dbReference>
<organism evidence="2 3">
    <name type="scientific">Vitis vinifera</name>
    <name type="common">Grape</name>
    <dbReference type="NCBI Taxonomy" id="29760"/>
    <lineage>
        <taxon>Eukaryota</taxon>
        <taxon>Viridiplantae</taxon>
        <taxon>Streptophyta</taxon>
        <taxon>Embryophyta</taxon>
        <taxon>Tracheophyta</taxon>
        <taxon>Spermatophyta</taxon>
        <taxon>Magnoliopsida</taxon>
        <taxon>eudicotyledons</taxon>
        <taxon>Gunneridae</taxon>
        <taxon>Pentapetalae</taxon>
        <taxon>rosids</taxon>
        <taxon>Vitales</taxon>
        <taxon>Vitaceae</taxon>
        <taxon>Viteae</taxon>
        <taxon>Vitis</taxon>
    </lineage>
</organism>
<dbReference type="InterPro" id="IPR043128">
    <property type="entry name" value="Rev_trsase/Diguanyl_cyclase"/>
</dbReference>
<dbReference type="InterPro" id="IPR036397">
    <property type="entry name" value="RNaseH_sf"/>
</dbReference>